<sequence length="277" mass="32331">MLGFTKRTEIEEVDQGYEERASKPSGFNLKIGFLVIYLSSLMFLLSSNYFEAQLPTKVASFDIEYYQNPSSVLEKIFEITEEGTVKVIEPSLYIDEHQARLDMMIYEYYNDSSSVNETELNAFSTGLIFLQELESPFKNYFGLNGDLYYDIVDFLENTIYTLYFDEFATEFEDSMDLNNLIHWIQVNNNLRFVLFFLIIIYIVEQAISFLTPKNKFLHTKKLVLLSINICTTLAILGSFVVYCWIVYRYPSPINNFNLVTTIFIFISSISANIYNFK</sequence>
<proteinExistence type="predicted"/>
<evidence type="ECO:0000256" key="1">
    <source>
        <dbReference type="SAM" id="Phobius"/>
    </source>
</evidence>
<dbReference type="OrthoDB" id="10606068at2759"/>
<dbReference type="EMBL" id="KV454210">
    <property type="protein sequence ID" value="ODQ60488.1"/>
    <property type="molecule type" value="Genomic_DNA"/>
</dbReference>
<gene>
    <name evidence="2" type="ORF">WICANDRAFT_63042</name>
</gene>
<accession>A0A1E3P5A1</accession>
<evidence type="ECO:0000313" key="3">
    <source>
        <dbReference type="Proteomes" id="UP000094112"/>
    </source>
</evidence>
<protein>
    <submittedName>
        <fullName evidence="2">Uncharacterized protein</fullName>
    </submittedName>
</protein>
<feature type="transmembrane region" description="Helical" evidence="1">
    <location>
        <begin position="192"/>
        <end position="210"/>
    </location>
</feature>
<dbReference type="RefSeq" id="XP_019039695.1">
    <property type="nucleotide sequence ID" value="XM_019183482.1"/>
</dbReference>
<organism evidence="2 3">
    <name type="scientific">Wickerhamomyces anomalus (strain ATCC 58044 / CBS 1984 / NCYC 433 / NRRL Y-366-8)</name>
    <name type="common">Yeast</name>
    <name type="synonym">Hansenula anomala</name>
    <dbReference type="NCBI Taxonomy" id="683960"/>
    <lineage>
        <taxon>Eukaryota</taxon>
        <taxon>Fungi</taxon>
        <taxon>Dikarya</taxon>
        <taxon>Ascomycota</taxon>
        <taxon>Saccharomycotina</taxon>
        <taxon>Saccharomycetes</taxon>
        <taxon>Phaffomycetales</taxon>
        <taxon>Wickerhamomycetaceae</taxon>
        <taxon>Wickerhamomyces</taxon>
    </lineage>
</organism>
<feature type="transmembrane region" description="Helical" evidence="1">
    <location>
        <begin position="253"/>
        <end position="274"/>
    </location>
</feature>
<reference evidence="2 3" key="1">
    <citation type="journal article" date="2016" name="Proc. Natl. Acad. Sci. U.S.A.">
        <title>Comparative genomics of biotechnologically important yeasts.</title>
        <authorList>
            <person name="Riley R."/>
            <person name="Haridas S."/>
            <person name="Wolfe K.H."/>
            <person name="Lopes M.R."/>
            <person name="Hittinger C.T."/>
            <person name="Goeker M."/>
            <person name="Salamov A.A."/>
            <person name="Wisecaver J.H."/>
            <person name="Long T.M."/>
            <person name="Calvey C.H."/>
            <person name="Aerts A.L."/>
            <person name="Barry K.W."/>
            <person name="Choi C."/>
            <person name="Clum A."/>
            <person name="Coughlan A.Y."/>
            <person name="Deshpande S."/>
            <person name="Douglass A.P."/>
            <person name="Hanson S.J."/>
            <person name="Klenk H.-P."/>
            <person name="LaButti K.M."/>
            <person name="Lapidus A."/>
            <person name="Lindquist E.A."/>
            <person name="Lipzen A.M."/>
            <person name="Meier-Kolthoff J.P."/>
            <person name="Ohm R.A."/>
            <person name="Otillar R.P."/>
            <person name="Pangilinan J.L."/>
            <person name="Peng Y."/>
            <person name="Rokas A."/>
            <person name="Rosa C.A."/>
            <person name="Scheuner C."/>
            <person name="Sibirny A.A."/>
            <person name="Slot J.C."/>
            <person name="Stielow J.B."/>
            <person name="Sun H."/>
            <person name="Kurtzman C.P."/>
            <person name="Blackwell M."/>
            <person name="Grigoriev I.V."/>
            <person name="Jeffries T.W."/>
        </authorList>
    </citation>
    <scope>NUCLEOTIDE SEQUENCE [LARGE SCALE GENOMIC DNA]</scope>
    <source>
        <strain evidence="3">ATCC 58044 / CBS 1984 / NCYC 433 / NRRL Y-366-8</strain>
    </source>
</reference>
<feature type="transmembrane region" description="Helical" evidence="1">
    <location>
        <begin position="31"/>
        <end position="50"/>
    </location>
</feature>
<keyword evidence="1" id="KW-0472">Membrane</keyword>
<name>A0A1E3P5A1_WICAA</name>
<dbReference type="GeneID" id="30200728"/>
<dbReference type="Proteomes" id="UP000094112">
    <property type="component" value="Unassembled WGS sequence"/>
</dbReference>
<keyword evidence="1" id="KW-1133">Transmembrane helix</keyword>
<feature type="transmembrane region" description="Helical" evidence="1">
    <location>
        <begin position="222"/>
        <end position="247"/>
    </location>
</feature>
<dbReference type="AlphaFoldDB" id="A0A1E3P5A1"/>
<keyword evidence="1" id="KW-0812">Transmembrane</keyword>
<keyword evidence="3" id="KW-1185">Reference proteome</keyword>
<evidence type="ECO:0000313" key="2">
    <source>
        <dbReference type="EMBL" id="ODQ60488.1"/>
    </source>
</evidence>